<name>A0A0F9UQF9_9ZZZZ</name>
<dbReference type="GO" id="GO:0009265">
    <property type="term" value="P:2'-deoxyribonucleotide biosynthetic process"/>
    <property type="evidence" value="ECO:0007669"/>
    <property type="project" value="TreeGrafter"/>
</dbReference>
<organism evidence="1">
    <name type="scientific">marine sediment metagenome</name>
    <dbReference type="NCBI Taxonomy" id="412755"/>
    <lineage>
        <taxon>unclassified sequences</taxon>
        <taxon>metagenomes</taxon>
        <taxon>ecological metagenomes</taxon>
    </lineage>
</organism>
<evidence type="ECO:0000313" key="1">
    <source>
        <dbReference type="EMBL" id="KKN63391.1"/>
    </source>
</evidence>
<dbReference type="InterPro" id="IPR012833">
    <property type="entry name" value="NrdD"/>
</dbReference>
<proteinExistence type="predicted"/>
<sequence length="599" mass="69520">MDLLPKVFRTEGNITDFDSSKIYESILKDTKISPKDAKLITELTVRRIINYGIKFLSGPHIREIVCSILSEQHFENERKLYTRIGMPLMDYEELLEKGVKKMMINPEKIHHMAANKIAEEFAHLRLLSNEESKAHLAGDIYINGLNYFDSRPFSQTWDLRFLLKNGLPLINKISSFCKVNPASNFREAVNDMLKWLTMTQSEFYGTQGFDFITIYLAPYIRGLSDEKIEQALRTLICEINRLSVIIGREIPPLFSSLTPSILKELNELPAITPGGIVKGTYSDYNKECLRLFKILTFVYKEENKLIQSLKTLEIKVICDFSFMSENNETFSSVWDEIQATHNSYLINFENKNYRKKVLEYITNSGSSNTGVLQNICLNLPRSAYMSQNEDEFFEVLNDEINLCLEIFSKKYGIIKKRMKSNHLPICSSFNDEVPIFDLGNQKYAISFIGLNEAVKFLTNYHLHENLDSFSFGVKIVRNMEEMCSKLSDEKMSYVVSENFSYQALQRFSKLDLKHFKHFIEKLNVEKNREIYSNSFHFKSGIEINLYDKIKKQGEFHQIVQMGACEQISLLELKKNNISLHDFINVVIKDSNLTQLKFKS</sequence>
<protein>
    <recommendedName>
        <fullName evidence="2">ATP-cone domain-containing protein</fullName>
    </recommendedName>
</protein>
<dbReference type="PANTHER" id="PTHR21075:SF0">
    <property type="entry name" value="ANAEROBIC RIBONUCLEOSIDE-TRIPHOSPHATE REDUCTASE"/>
    <property type="match status" value="1"/>
</dbReference>
<dbReference type="GO" id="GO:0006260">
    <property type="term" value="P:DNA replication"/>
    <property type="evidence" value="ECO:0007669"/>
    <property type="project" value="InterPro"/>
</dbReference>
<dbReference type="Gene3D" id="3.20.70.20">
    <property type="match status" value="1"/>
</dbReference>
<gene>
    <name evidence="1" type="ORF">LCGC14_0502210</name>
</gene>
<dbReference type="GO" id="GO:0008998">
    <property type="term" value="F:ribonucleoside-triphosphate reductase (thioredoxin) activity"/>
    <property type="evidence" value="ECO:0007669"/>
    <property type="project" value="InterPro"/>
</dbReference>
<dbReference type="PANTHER" id="PTHR21075">
    <property type="entry name" value="ANAEROBIC RIBONUCLEOSIDE-TRIPHOSPHATE REDUCTASE"/>
    <property type="match status" value="1"/>
</dbReference>
<accession>A0A0F9UQF9</accession>
<dbReference type="GO" id="GO:0031250">
    <property type="term" value="C:anaerobic ribonucleoside-triphosphate reductase complex"/>
    <property type="evidence" value="ECO:0007669"/>
    <property type="project" value="TreeGrafter"/>
</dbReference>
<dbReference type="SUPFAM" id="SSF51998">
    <property type="entry name" value="PFL-like glycyl radical enzymes"/>
    <property type="match status" value="1"/>
</dbReference>
<dbReference type="GO" id="GO:0004748">
    <property type="term" value="F:ribonucleoside-diphosphate reductase activity, thioredoxin disulfide as acceptor"/>
    <property type="evidence" value="ECO:0007669"/>
    <property type="project" value="TreeGrafter"/>
</dbReference>
<dbReference type="AlphaFoldDB" id="A0A0F9UQF9"/>
<comment type="caution">
    <text evidence="1">The sequence shown here is derived from an EMBL/GenBank/DDBJ whole genome shotgun (WGS) entry which is preliminary data.</text>
</comment>
<dbReference type="EMBL" id="LAZR01000591">
    <property type="protein sequence ID" value="KKN63391.1"/>
    <property type="molecule type" value="Genomic_DNA"/>
</dbReference>
<dbReference type="Pfam" id="PF13597">
    <property type="entry name" value="NRDD"/>
    <property type="match status" value="1"/>
</dbReference>
<evidence type="ECO:0008006" key="2">
    <source>
        <dbReference type="Google" id="ProtNLM"/>
    </source>
</evidence>
<reference evidence="1" key="1">
    <citation type="journal article" date="2015" name="Nature">
        <title>Complex archaea that bridge the gap between prokaryotes and eukaryotes.</title>
        <authorList>
            <person name="Spang A."/>
            <person name="Saw J.H."/>
            <person name="Jorgensen S.L."/>
            <person name="Zaremba-Niedzwiedzka K."/>
            <person name="Martijn J."/>
            <person name="Lind A.E."/>
            <person name="van Eijk R."/>
            <person name="Schleper C."/>
            <person name="Guy L."/>
            <person name="Ettema T.J."/>
        </authorList>
    </citation>
    <scope>NUCLEOTIDE SEQUENCE</scope>
</reference>